<organism evidence="4 5">
    <name type="scientific">Mixta tenebrionis</name>
    <dbReference type="NCBI Taxonomy" id="2562439"/>
    <lineage>
        <taxon>Bacteria</taxon>
        <taxon>Pseudomonadati</taxon>
        <taxon>Pseudomonadota</taxon>
        <taxon>Gammaproteobacteria</taxon>
        <taxon>Enterobacterales</taxon>
        <taxon>Erwiniaceae</taxon>
        <taxon>Mixta</taxon>
    </lineage>
</organism>
<keyword evidence="5" id="KW-1185">Reference proteome</keyword>
<dbReference type="Pfam" id="PF07515">
    <property type="entry name" value="TraI_2_C"/>
    <property type="match status" value="1"/>
</dbReference>
<evidence type="ECO:0008006" key="6">
    <source>
        <dbReference type="Google" id="ProtNLM"/>
    </source>
</evidence>
<keyword evidence="1" id="KW-1133">Transmembrane helix</keyword>
<dbReference type="Gene3D" id="1.10.3210.40">
    <property type="match status" value="1"/>
</dbReference>
<keyword evidence="1" id="KW-0472">Membrane</keyword>
<protein>
    <recommendedName>
        <fullName evidence="6">Relaxase</fullName>
    </recommendedName>
</protein>
<dbReference type="AlphaFoldDB" id="A0A506UYA6"/>
<dbReference type="Gene3D" id="1.10.10.10">
    <property type="entry name" value="Winged helix-like DNA-binding domain superfamily/Winged helix DNA-binding domain"/>
    <property type="match status" value="1"/>
</dbReference>
<accession>A0A506UYA6</accession>
<reference evidence="4 5" key="1">
    <citation type="submission" date="2019-06" db="EMBL/GenBank/DDBJ databases">
        <authorList>
            <person name="Yang Y."/>
        </authorList>
    </citation>
    <scope>NUCLEOTIDE SEQUENCE [LARGE SCALE GENOMIC DNA]</scope>
    <source>
        <strain evidence="4 5">BIT-26</strain>
    </source>
</reference>
<dbReference type="Proteomes" id="UP000319523">
    <property type="component" value="Unassembled WGS sequence"/>
</dbReference>
<dbReference type="InterPro" id="IPR022391">
    <property type="entry name" value="ICE_relaxase_PFGI-1"/>
</dbReference>
<comment type="caution">
    <text evidence="4">The sequence shown here is derived from an EMBL/GenBank/DDBJ whole genome shotgun (WGS) entry which is preliminary data.</text>
</comment>
<dbReference type="SUPFAM" id="SSF46785">
    <property type="entry name" value="Winged helix' DNA-binding domain"/>
    <property type="match status" value="1"/>
</dbReference>
<dbReference type="OrthoDB" id="6190309at2"/>
<proteinExistence type="predicted"/>
<evidence type="ECO:0000313" key="5">
    <source>
        <dbReference type="Proteomes" id="UP000319523"/>
    </source>
</evidence>
<evidence type="ECO:0000256" key="1">
    <source>
        <dbReference type="SAM" id="Phobius"/>
    </source>
</evidence>
<sequence>MFAKFKTFLSRAGDTVVPSPVRVAAPVGYFLPEKAVTLLNTPRRRECLKKIQESSSLPADVWQQLYLAPVNTLLERVQNVPATEEGIWAGAGGFGDLTLQFTSYAVRLAKGYMFPPGAAPEEQAAQGVAWQAVIFWEALFWHLPLLADIEGELESGVTWCPGISVPDRAYRFRFAKVPSDNYAQALSSLIASQLLPAGAAPWICCLPGGMENLSVALWNKQTVMPVIGEILQRAAGLAKSPGIFAVNKGGDLVSVSDLSPGTDISLVSEKDETVILPELSYESDKSICSGCDSAEMSPDILPSAFNLASDDNFTDVVDQQKEAFSDNGDDSEETETLLALFGDILPSASDEKNDETEIMTDMEVNSGVNQCEQYVDFVEVKNNEILNNRHSDEPAEKTLSPGEEFISWLTNGLVEEKISINKNDSRIHIVAGFAFLCVPGVFWLFLRETGKDYSREILQASFEKLRLHRVRRGERFTKARLYGTEERTGKYQRINGYLVKVVHIFKGVTPPESGLLFFPN</sequence>
<feature type="transmembrane region" description="Helical" evidence="1">
    <location>
        <begin position="427"/>
        <end position="446"/>
    </location>
</feature>
<dbReference type="InterPro" id="IPR011119">
    <property type="entry name" value="Unchr_helicase_relaxase_TraI"/>
</dbReference>
<feature type="domain" description="Uncharacterised" evidence="2">
    <location>
        <begin position="28"/>
        <end position="204"/>
    </location>
</feature>
<evidence type="ECO:0000259" key="2">
    <source>
        <dbReference type="Pfam" id="PF07514"/>
    </source>
</evidence>
<dbReference type="Gene3D" id="2.40.10.200">
    <property type="entry name" value="STY4665 C-terminal domain-like"/>
    <property type="match status" value="1"/>
</dbReference>
<keyword evidence="1" id="KW-0812">Transmembrane</keyword>
<dbReference type="InterPro" id="IPR036388">
    <property type="entry name" value="WH-like_DNA-bd_sf"/>
</dbReference>
<name>A0A506UYA6_9GAMM</name>
<dbReference type="EMBL" id="VHQI01000020">
    <property type="protein sequence ID" value="TPW38355.1"/>
    <property type="molecule type" value="Genomic_DNA"/>
</dbReference>
<gene>
    <name evidence="4" type="ORF">FKM52_20430</name>
</gene>
<evidence type="ECO:0000259" key="3">
    <source>
        <dbReference type="Pfam" id="PF07515"/>
    </source>
</evidence>
<evidence type="ECO:0000313" key="4">
    <source>
        <dbReference type="EMBL" id="TPW38355.1"/>
    </source>
</evidence>
<dbReference type="InterPro" id="IPR036390">
    <property type="entry name" value="WH_DNA-bd_sf"/>
</dbReference>
<dbReference type="InterPro" id="IPR011093">
    <property type="entry name" value="TraI_2_C"/>
</dbReference>
<dbReference type="NCBIfam" id="TIGR03760">
    <property type="entry name" value="ICE_TraI_Pfluor"/>
    <property type="match status" value="1"/>
</dbReference>
<feature type="domain" description="Putative conjugal transfer nickase/helicase TraI C-terminal" evidence="3">
    <location>
        <begin position="402"/>
        <end position="511"/>
    </location>
</feature>
<dbReference type="RefSeq" id="WP_141177968.1">
    <property type="nucleotide sequence ID" value="NZ_JBHUFX010000022.1"/>
</dbReference>
<dbReference type="Pfam" id="PF07514">
    <property type="entry name" value="TraI_2"/>
    <property type="match status" value="1"/>
</dbReference>